<evidence type="ECO:0000256" key="1">
    <source>
        <dbReference type="ARBA" id="ARBA00007689"/>
    </source>
</evidence>
<accession>A0A1H8DWN4</accession>
<evidence type="ECO:0000313" key="4">
    <source>
        <dbReference type="Proteomes" id="UP000198984"/>
    </source>
</evidence>
<protein>
    <submittedName>
        <fullName evidence="3">Uncharacterized conserved protein</fullName>
    </submittedName>
</protein>
<gene>
    <name evidence="3" type="ORF">SAMN04488505_108122</name>
</gene>
<dbReference type="Pfam" id="PF03795">
    <property type="entry name" value="YCII"/>
    <property type="match status" value="1"/>
</dbReference>
<dbReference type="InterPro" id="IPR005545">
    <property type="entry name" value="YCII"/>
</dbReference>
<dbReference type="Proteomes" id="UP000198984">
    <property type="component" value="Unassembled WGS sequence"/>
</dbReference>
<dbReference type="PANTHER" id="PTHR35174:SF1">
    <property type="entry name" value="BLL0086 PROTEIN"/>
    <property type="match status" value="1"/>
</dbReference>
<dbReference type="PANTHER" id="PTHR35174">
    <property type="entry name" value="BLL7171 PROTEIN-RELATED"/>
    <property type="match status" value="1"/>
</dbReference>
<dbReference type="Gene3D" id="3.30.70.1060">
    <property type="entry name" value="Dimeric alpha+beta barrel"/>
    <property type="match status" value="1"/>
</dbReference>
<reference evidence="3 4" key="1">
    <citation type="submission" date="2016-10" db="EMBL/GenBank/DDBJ databases">
        <authorList>
            <person name="de Groot N.N."/>
        </authorList>
    </citation>
    <scope>NUCLEOTIDE SEQUENCE [LARGE SCALE GENOMIC DNA]</scope>
    <source>
        <strain evidence="3 4">DSM 21039</strain>
    </source>
</reference>
<sequence>MKEFLFVFRADYKTMPQASPEQMQANTQRWMNWVAGIAAQGKLVDRGNRLMSTGNVLKSDGIISDGPYTEIKESILGYTLVKAASLEEATALAKDCPILSFGGNVEIREINAL</sequence>
<dbReference type="EMBL" id="FOBB01000008">
    <property type="protein sequence ID" value="SEN11585.1"/>
    <property type="molecule type" value="Genomic_DNA"/>
</dbReference>
<keyword evidence="4" id="KW-1185">Reference proteome</keyword>
<name>A0A1H8DWN4_9BACT</name>
<dbReference type="SUPFAM" id="SSF54909">
    <property type="entry name" value="Dimeric alpha+beta barrel"/>
    <property type="match status" value="1"/>
</dbReference>
<dbReference type="AlphaFoldDB" id="A0A1H8DWN4"/>
<feature type="domain" description="YCII-related" evidence="2">
    <location>
        <begin position="16"/>
        <end position="110"/>
    </location>
</feature>
<comment type="similarity">
    <text evidence="1">Belongs to the YciI family.</text>
</comment>
<evidence type="ECO:0000313" key="3">
    <source>
        <dbReference type="EMBL" id="SEN11585.1"/>
    </source>
</evidence>
<dbReference type="OrthoDB" id="7782105at2"/>
<organism evidence="3 4">
    <name type="scientific">Chitinophaga rupis</name>
    <dbReference type="NCBI Taxonomy" id="573321"/>
    <lineage>
        <taxon>Bacteria</taxon>
        <taxon>Pseudomonadati</taxon>
        <taxon>Bacteroidota</taxon>
        <taxon>Chitinophagia</taxon>
        <taxon>Chitinophagales</taxon>
        <taxon>Chitinophagaceae</taxon>
        <taxon>Chitinophaga</taxon>
    </lineage>
</organism>
<proteinExistence type="inferred from homology"/>
<evidence type="ECO:0000259" key="2">
    <source>
        <dbReference type="Pfam" id="PF03795"/>
    </source>
</evidence>
<dbReference type="STRING" id="573321.SAMN04488505_108122"/>
<dbReference type="InterPro" id="IPR011008">
    <property type="entry name" value="Dimeric_a/b-barrel"/>
</dbReference>
<dbReference type="RefSeq" id="WP_089918751.1">
    <property type="nucleotide sequence ID" value="NZ_FOBB01000008.1"/>
</dbReference>